<gene>
    <name evidence="1" type="ORF">P3X46_002926</name>
</gene>
<accession>A0ABQ9N4J3</accession>
<dbReference type="Proteomes" id="UP001174677">
    <property type="component" value="Chromosome 2"/>
</dbReference>
<proteinExistence type="predicted"/>
<evidence type="ECO:0000313" key="1">
    <source>
        <dbReference type="EMBL" id="KAJ9187471.1"/>
    </source>
</evidence>
<evidence type="ECO:0000313" key="2">
    <source>
        <dbReference type="Proteomes" id="UP001174677"/>
    </source>
</evidence>
<keyword evidence="2" id="KW-1185">Reference proteome</keyword>
<dbReference type="Gene3D" id="2.40.70.10">
    <property type="entry name" value="Acid Proteases"/>
    <property type="match status" value="1"/>
</dbReference>
<sequence>MPSYAKFLKDILSKKRKLEDHETVMLTEECSAIIQNKLPSKLKDPKSFIIPCNIGNVEFTGALSSRLVTYPKGIIEYVLVKVDKFIFPVDFVVLNKEEDREVPLILRSPFLVIGKALIDVHESKLTLRVGKEEVTFNVLHFTKHPMENDEYLCLDVIQDVECDCVHDIGCEIVHNIEIGQEKVKENSVPKLELKPLSSHPRYAFLGESSTFPMIILQI</sequence>
<reference evidence="1" key="1">
    <citation type="journal article" date="2023" name="Plant Biotechnol. J.">
        <title>Chromosome-level wild Hevea brasiliensis genome provides new tools for genomic-assisted breeding and valuable loci to elevate rubber yield.</title>
        <authorList>
            <person name="Cheng H."/>
            <person name="Song X."/>
            <person name="Hu Y."/>
            <person name="Wu T."/>
            <person name="Yang Q."/>
            <person name="An Z."/>
            <person name="Feng S."/>
            <person name="Deng Z."/>
            <person name="Wu W."/>
            <person name="Zeng X."/>
            <person name="Tu M."/>
            <person name="Wang X."/>
            <person name="Huang H."/>
        </authorList>
    </citation>
    <scope>NUCLEOTIDE SEQUENCE</scope>
    <source>
        <strain evidence="1">MT/VB/25A 57/8</strain>
    </source>
</reference>
<evidence type="ECO:0008006" key="3">
    <source>
        <dbReference type="Google" id="ProtNLM"/>
    </source>
</evidence>
<dbReference type="InterPro" id="IPR021109">
    <property type="entry name" value="Peptidase_aspartic_dom_sf"/>
</dbReference>
<protein>
    <recommendedName>
        <fullName evidence="3">Reverse transcriptase domain-containing protein</fullName>
    </recommendedName>
</protein>
<name>A0ABQ9N4J3_HEVBR</name>
<dbReference type="PANTHER" id="PTHR33067:SF9">
    <property type="entry name" value="RNA-DIRECTED DNA POLYMERASE"/>
    <property type="match status" value="1"/>
</dbReference>
<organism evidence="1 2">
    <name type="scientific">Hevea brasiliensis</name>
    <name type="common">Para rubber tree</name>
    <name type="synonym">Siphonia brasiliensis</name>
    <dbReference type="NCBI Taxonomy" id="3981"/>
    <lineage>
        <taxon>Eukaryota</taxon>
        <taxon>Viridiplantae</taxon>
        <taxon>Streptophyta</taxon>
        <taxon>Embryophyta</taxon>
        <taxon>Tracheophyta</taxon>
        <taxon>Spermatophyta</taxon>
        <taxon>Magnoliopsida</taxon>
        <taxon>eudicotyledons</taxon>
        <taxon>Gunneridae</taxon>
        <taxon>Pentapetalae</taxon>
        <taxon>rosids</taxon>
        <taxon>fabids</taxon>
        <taxon>Malpighiales</taxon>
        <taxon>Euphorbiaceae</taxon>
        <taxon>Crotonoideae</taxon>
        <taxon>Micrandreae</taxon>
        <taxon>Hevea</taxon>
    </lineage>
</organism>
<dbReference type="EMBL" id="JARPOI010000002">
    <property type="protein sequence ID" value="KAJ9187471.1"/>
    <property type="molecule type" value="Genomic_DNA"/>
</dbReference>
<comment type="caution">
    <text evidence="1">The sequence shown here is derived from an EMBL/GenBank/DDBJ whole genome shotgun (WGS) entry which is preliminary data.</text>
</comment>
<dbReference type="PANTHER" id="PTHR33067">
    <property type="entry name" value="RNA-DIRECTED DNA POLYMERASE-RELATED"/>
    <property type="match status" value="1"/>
</dbReference>